<dbReference type="OrthoDB" id="3212365at2"/>
<feature type="compositionally biased region" description="Acidic residues" evidence="1">
    <location>
        <begin position="337"/>
        <end position="349"/>
    </location>
</feature>
<gene>
    <name evidence="2" type="ORF">BL253_11015</name>
</gene>
<evidence type="ECO:0000313" key="2">
    <source>
        <dbReference type="EMBL" id="ONH31055.1"/>
    </source>
</evidence>
<reference evidence="3" key="1">
    <citation type="submission" date="2016-10" db="EMBL/GenBank/DDBJ databases">
        <title>Frankia sp. NRRL B-16386 Genome sequencing.</title>
        <authorList>
            <person name="Ghodhbane-Gtari F."/>
            <person name="Swanson E."/>
            <person name="Gueddou A."/>
            <person name="Hezbri K."/>
            <person name="Ktari K."/>
            <person name="Nouioui I."/>
            <person name="Morris K."/>
            <person name="Simpson S."/>
            <person name="Abebe-Akele F."/>
            <person name="Thomas K."/>
            <person name="Gtari M."/>
            <person name="Tisa L.S."/>
        </authorList>
    </citation>
    <scope>NUCLEOTIDE SEQUENCE [LARGE SCALE GENOMIC DNA]</scope>
    <source>
        <strain evidence="3">NRRL B-16386</strain>
    </source>
</reference>
<feature type="compositionally biased region" description="Low complexity" evidence="1">
    <location>
        <begin position="404"/>
        <end position="413"/>
    </location>
</feature>
<feature type="compositionally biased region" description="Basic and acidic residues" evidence="1">
    <location>
        <begin position="321"/>
        <end position="336"/>
    </location>
</feature>
<feature type="region of interest" description="Disordered" evidence="1">
    <location>
        <begin position="392"/>
        <end position="422"/>
    </location>
</feature>
<protein>
    <submittedName>
        <fullName evidence="2">Uncharacterized protein</fullName>
    </submittedName>
</protein>
<dbReference type="RefSeq" id="WP_076816130.1">
    <property type="nucleotide sequence ID" value="NZ_MOMC01000019.1"/>
</dbReference>
<proteinExistence type="predicted"/>
<dbReference type="AlphaFoldDB" id="A0A1V2IDA1"/>
<organism evidence="2 3">
    <name type="scientific">Pseudofrankia asymbiotica</name>
    <dbReference type="NCBI Taxonomy" id="1834516"/>
    <lineage>
        <taxon>Bacteria</taxon>
        <taxon>Bacillati</taxon>
        <taxon>Actinomycetota</taxon>
        <taxon>Actinomycetes</taxon>
        <taxon>Frankiales</taxon>
        <taxon>Frankiaceae</taxon>
        <taxon>Pseudofrankia</taxon>
    </lineage>
</organism>
<keyword evidence="3" id="KW-1185">Reference proteome</keyword>
<comment type="caution">
    <text evidence="2">The sequence shown here is derived from an EMBL/GenBank/DDBJ whole genome shotgun (WGS) entry which is preliminary data.</text>
</comment>
<feature type="compositionally biased region" description="Pro residues" evidence="1">
    <location>
        <begin position="394"/>
        <end position="403"/>
    </location>
</feature>
<sequence length="446" mass="48208">MSRYAVDVHDRTLMVSWDTGLGDVAEKVARFPRAVDESDALQLARTLTFLSAAAWRTYTHPEESALQALPTGDDSLTGRGRDVFGKAIAAIEQPHLPHEGLIQQAVVVVEEAAHRVGRALHAISDTELTTEVAAEVRAELGAVERAELGELSGRARQAVTLSRADASPLQVAAADALLRGDPLGNRALFTDVEPTAAAIAAAHWLHAAAIVAARHADLDVTQVVAEADSIEPLPHRTPTLVLHQVDGGDSPREAVLDLIAHALVVAEGRNPDLDDIFEWVAEIVEDGPPAPDDEGEERLPRRQTRTPILPTEGLAIQIRGVGDRSADDDLDDVHALDDDDDDEDDDEFGETLVLPDRLTPLDPRRPAVDLLEDLLAGIHGCWLLYREFADPPSVSRPPAPAPPVADAEPVTPETVSAARRKRREHLRRAFDDEVRAAAATLRDQLV</sequence>
<evidence type="ECO:0000256" key="1">
    <source>
        <dbReference type="SAM" id="MobiDB-lite"/>
    </source>
</evidence>
<feature type="region of interest" description="Disordered" evidence="1">
    <location>
        <begin position="285"/>
        <end position="306"/>
    </location>
</feature>
<name>A0A1V2IDA1_9ACTN</name>
<evidence type="ECO:0000313" key="3">
    <source>
        <dbReference type="Proteomes" id="UP000188929"/>
    </source>
</evidence>
<accession>A0A1V2IDA1</accession>
<dbReference type="EMBL" id="MOMC01000019">
    <property type="protein sequence ID" value="ONH31055.1"/>
    <property type="molecule type" value="Genomic_DNA"/>
</dbReference>
<feature type="region of interest" description="Disordered" evidence="1">
    <location>
        <begin position="320"/>
        <end position="350"/>
    </location>
</feature>
<dbReference type="STRING" id="1834516.BL253_11015"/>
<dbReference type="Proteomes" id="UP000188929">
    <property type="component" value="Unassembled WGS sequence"/>
</dbReference>